<feature type="signal peptide" evidence="2">
    <location>
        <begin position="1"/>
        <end position="19"/>
    </location>
</feature>
<dbReference type="InterPro" id="IPR031304">
    <property type="entry name" value="SLT_2"/>
</dbReference>
<reference evidence="5" key="1">
    <citation type="journal article" date="2019" name="J. Bacteriol.">
        <title>A Mutagenic Screen Identifies a TonB-Dependent Receptor Required for the Lanthanide Metal Switch in the Type I Methanotroph 'Methylotuvimicrobium buryatense' 5GB1C.</title>
        <authorList>
            <person name="Groom J.D."/>
            <person name="Ford S.M."/>
            <person name="Pesesky M.W."/>
            <person name="Lidstrom M.E."/>
        </authorList>
    </citation>
    <scope>NUCLEOTIDE SEQUENCE [LARGE SCALE GENOMIC DNA]</scope>
    <source>
        <strain evidence="5">5GB1C</strain>
    </source>
</reference>
<dbReference type="KEGG" id="mbur:EQU24_17030"/>
<dbReference type="InterPro" id="IPR043426">
    <property type="entry name" value="MltB-like"/>
</dbReference>
<dbReference type="SUPFAM" id="SSF53955">
    <property type="entry name" value="Lysozyme-like"/>
    <property type="match status" value="1"/>
</dbReference>
<proteinExistence type="predicted"/>
<evidence type="ECO:0000256" key="2">
    <source>
        <dbReference type="SAM" id="SignalP"/>
    </source>
</evidence>
<dbReference type="GO" id="GO:0009253">
    <property type="term" value="P:peptidoglycan catabolic process"/>
    <property type="evidence" value="ECO:0007669"/>
    <property type="project" value="TreeGrafter"/>
</dbReference>
<dbReference type="InterPro" id="IPR023346">
    <property type="entry name" value="Lysozyme-like_dom_sf"/>
</dbReference>
<dbReference type="RefSeq" id="WP_017842422.1">
    <property type="nucleotide sequence ID" value="NZ_CP035467.1"/>
</dbReference>
<dbReference type="Gene3D" id="1.10.530.10">
    <property type="match status" value="1"/>
</dbReference>
<protein>
    <submittedName>
        <fullName evidence="4">Lytic murein transglycosylase B</fullName>
    </submittedName>
</protein>
<evidence type="ECO:0000256" key="1">
    <source>
        <dbReference type="PIRSR" id="PIRSR611757-1"/>
    </source>
</evidence>
<dbReference type="NCBIfam" id="TIGR02282">
    <property type="entry name" value="MltB"/>
    <property type="match status" value="1"/>
</dbReference>
<evidence type="ECO:0000259" key="3">
    <source>
        <dbReference type="Pfam" id="PF13406"/>
    </source>
</evidence>
<dbReference type="OrthoDB" id="9772911at2"/>
<dbReference type="PANTHER" id="PTHR30163:SF9">
    <property type="entry name" value="MEMBRANE-BOUND LYTIC MUREIN TRANSGLYCOSYLASE B"/>
    <property type="match status" value="1"/>
</dbReference>
<feature type="domain" description="Transglycosylase SLT" evidence="3">
    <location>
        <begin position="68"/>
        <end position="363"/>
    </location>
</feature>
<organism evidence="4 5">
    <name type="scientific">Methylotuvimicrobium buryatense</name>
    <name type="common">Methylomicrobium buryatense</name>
    <dbReference type="NCBI Taxonomy" id="95641"/>
    <lineage>
        <taxon>Bacteria</taxon>
        <taxon>Pseudomonadati</taxon>
        <taxon>Pseudomonadota</taxon>
        <taxon>Gammaproteobacteria</taxon>
        <taxon>Methylococcales</taxon>
        <taxon>Methylococcaceae</taxon>
        <taxon>Methylotuvimicrobium</taxon>
    </lineage>
</organism>
<dbReference type="Gene3D" id="1.10.8.350">
    <property type="entry name" value="Bacterial muramidase"/>
    <property type="match status" value="1"/>
</dbReference>
<name>A0A4P9UQN7_METBY</name>
<dbReference type="AlphaFoldDB" id="A0A4P9UQN7"/>
<gene>
    <name evidence="4" type="primary">mltB</name>
    <name evidence="4" type="ORF">EQU24_17030</name>
</gene>
<dbReference type="Pfam" id="PF13406">
    <property type="entry name" value="SLT_2"/>
    <property type="match status" value="1"/>
</dbReference>
<dbReference type="EMBL" id="CP035467">
    <property type="protein sequence ID" value="QCW83759.1"/>
    <property type="molecule type" value="Genomic_DNA"/>
</dbReference>
<dbReference type="FunFam" id="1.10.8.350:FF:000001">
    <property type="entry name" value="Lytic murein transglycosylase B"/>
    <property type="match status" value="1"/>
</dbReference>
<dbReference type="PROSITE" id="PS51257">
    <property type="entry name" value="PROKAR_LIPOPROTEIN"/>
    <property type="match status" value="1"/>
</dbReference>
<accession>A0A4P9UQN7</accession>
<dbReference type="PANTHER" id="PTHR30163">
    <property type="entry name" value="MEMBRANE-BOUND LYTIC MUREIN TRANSGLYCOSYLASE B"/>
    <property type="match status" value="1"/>
</dbReference>
<keyword evidence="2" id="KW-0732">Signal</keyword>
<dbReference type="CDD" id="cd13399">
    <property type="entry name" value="Slt35-like"/>
    <property type="match status" value="1"/>
</dbReference>
<sequence length="378" mass="42133">MYKKIAVVILMLTGCSSTAQQHPPFQKSADKASVPVVAKPVTKPSLQPKQIGPYRAASVSGDYAGYSDLQRFIDGMVQKHGFSRDYLNGLFSQAKRKQWTLDYLHKSDQAAKPGAKPAPGGWTRYRAQFLDERHINSGVSFWMKHGETLRRAEDKYGVPAEYILGILGVETSYGGYIGSHRIIDALTTLAFDYKRRGDYFRGELENFLIMAGSEGFDPSKPVGSFAGAMGLGQFMPTSFLKWAVDFNGNGRKDLWSPEDAIGSVANYFAQHGWQPGQPVVTPAKLNGAQAHTLETGVNHQYTLSQFKQVGVIPASYCQCDGKLHLILLRKSIGDDYWIGHPNFYVITRYNQSSYYAMAVHDLAMAIKSRYRKTQMVSR</sequence>
<keyword evidence="5" id="KW-1185">Reference proteome</keyword>
<dbReference type="Proteomes" id="UP000305881">
    <property type="component" value="Chromosome"/>
</dbReference>
<feature type="active site" evidence="1">
    <location>
        <position position="170"/>
    </location>
</feature>
<dbReference type="InterPro" id="IPR011757">
    <property type="entry name" value="Lytic_transglycosylase_MltB"/>
</dbReference>
<evidence type="ECO:0000313" key="5">
    <source>
        <dbReference type="Proteomes" id="UP000305881"/>
    </source>
</evidence>
<feature type="chain" id="PRO_5020649536" evidence="2">
    <location>
        <begin position="20"/>
        <end position="378"/>
    </location>
</feature>
<evidence type="ECO:0000313" key="4">
    <source>
        <dbReference type="EMBL" id="QCW83759.1"/>
    </source>
</evidence>
<dbReference type="STRING" id="675511.GCA_000341735_04045"/>
<dbReference type="GO" id="GO:0008933">
    <property type="term" value="F:peptidoglycan lytic transglycosylase activity"/>
    <property type="evidence" value="ECO:0007669"/>
    <property type="project" value="TreeGrafter"/>
</dbReference>